<dbReference type="PROSITE" id="PS51257">
    <property type="entry name" value="PROKAR_LIPOPROTEIN"/>
    <property type="match status" value="1"/>
</dbReference>
<keyword evidence="3" id="KW-1185">Reference proteome</keyword>
<proteinExistence type="predicted"/>
<name>A0ABU1S5K4_9FLAO</name>
<reference evidence="2 3" key="1">
    <citation type="submission" date="2023-07" db="EMBL/GenBank/DDBJ databases">
        <title>Sorghum-associated microbial communities from plants grown in Nebraska, USA.</title>
        <authorList>
            <person name="Schachtman D."/>
        </authorList>
    </citation>
    <scope>NUCLEOTIDE SEQUENCE [LARGE SCALE GENOMIC DNA]</scope>
    <source>
        <strain evidence="2 3">BE124</strain>
    </source>
</reference>
<gene>
    <name evidence="2" type="ORF">J2W95_003040</name>
</gene>
<organism evidence="2 3">
    <name type="scientific">Flavobacterium granuli</name>
    <dbReference type="NCBI Taxonomy" id="280093"/>
    <lineage>
        <taxon>Bacteria</taxon>
        <taxon>Pseudomonadati</taxon>
        <taxon>Bacteroidota</taxon>
        <taxon>Flavobacteriia</taxon>
        <taxon>Flavobacteriales</taxon>
        <taxon>Flavobacteriaceae</taxon>
        <taxon>Flavobacterium</taxon>
    </lineage>
</organism>
<sequence>MKKILFLVFCMIILSSCNLPSYVFYNPGQTTGVDFTNGKWLLNEIDAPADCTKYLKETSIRDFKSLLGERLNYVTDVSGLLLTQKKIPLNPSKQIIADIKKGTNYDFFINIKATQTRNDFGSIDLTPHRMSREGMNSNEVTIEIYDLKNSQIIYTQKVIASVGKPKDNSDVHFSKPSRSLIIGAYNKLIRDIKNKSIK</sequence>
<feature type="signal peptide" evidence="1">
    <location>
        <begin position="1"/>
        <end position="25"/>
    </location>
</feature>
<keyword evidence="1" id="KW-0732">Signal</keyword>
<dbReference type="Proteomes" id="UP001261871">
    <property type="component" value="Unassembled WGS sequence"/>
</dbReference>
<dbReference type="EMBL" id="JAVDTX010000007">
    <property type="protein sequence ID" value="MDR6846324.1"/>
    <property type="molecule type" value="Genomic_DNA"/>
</dbReference>
<dbReference type="RefSeq" id="WP_310008440.1">
    <property type="nucleotide sequence ID" value="NZ_JAVDTX010000007.1"/>
</dbReference>
<accession>A0ABU1S5K4</accession>
<comment type="caution">
    <text evidence="2">The sequence shown here is derived from an EMBL/GenBank/DDBJ whole genome shotgun (WGS) entry which is preliminary data.</text>
</comment>
<feature type="chain" id="PRO_5046667253" description="DUF4136 domain-containing protein" evidence="1">
    <location>
        <begin position="26"/>
        <end position="198"/>
    </location>
</feature>
<evidence type="ECO:0000313" key="3">
    <source>
        <dbReference type="Proteomes" id="UP001261871"/>
    </source>
</evidence>
<evidence type="ECO:0000256" key="1">
    <source>
        <dbReference type="SAM" id="SignalP"/>
    </source>
</evidence>
<evidence type="ECO:0008006" key="4">
    <source>
        <dbReference type="Google" id="ProtNLM"/>
    </source>
</evidence>
<evidence type="ECO:0000313" key="2">
    <source>
        <dbReference type="EMBL" id="MDR6846324.1"/>
    </source>
</evidence>
<protein>
    <recommendedName>
        <fullName evidence="4">DUF4136 domain-containing protein</fullName>
    </recommendedName>
</protein>